<name>A0A2M7G5Y4_9BACT</name>
<protein>
    <submittedName>
        <fullName evidence="2">Phage morphogenesis protein</fullName>
    </submittedName>
</protein>
<feature type="region of interest" description="Disordered" evidence="1">
    <location>
        <begin position="52"/>
        <end position="74"/>
    </location>
</feature>
<evidence type="ECO:0000256" key="1">
    <source>
        <dbReference type="SAM" id="MobiDB-lite"/>
    </source>
</evidence>
<evidence type="ECO:0000313" key="3">
    <source>
        <dbReference type="Proteomes" id="UP000231019"/>
    </source>
</evidence>
<organism evidence="2 3">
    <name type="scientific">bacterium (Candidatus Blackallbacteria) CG17_big_fil_post_rev_8_21_14_2_50_48_46</name>
    <dbReference type="NCBI Taxonomy" id="2014261"/>
    <lineage>
        <taxon>Bacteria</taxon>
        <taxon>Candidatus Blackallbacteria</taxon>
    </lineage>
</organism>
<accession>A0A2M7G5Y4</accession>
<reference evidence="2 3" key="1">
    <citation type="submission" date="2017-09" db="EMBL/GenBank/DDBJ databases">
        <title>Depth-based differentiation of microbial function through sediment-hosted aquifers and enrichment of novel symbionts in the deep terrestrial subsurface.</title>
        <authorList>
            <person name="Probst A.J."/>
            <person name="Ladd B."/>
            <person name="Jarett J.K."/>
            <person name="Geller-Mcgrath D.E."/>
            <person name="Sieber C.M."/>
            <person name="Emerson J.B."/>
            <person name="Anantharaman K."/>
            <person name="Thomas B.C."/>
            <person name="Malmstrom R."/>
            <person name="Stieglmeier M."/>
            <person name="Klingl A."/>
            <person name="Woyke T."/>
            <person name="Ryan C.M."/>
            <person name="Banfield J.F."/>
        </authorList>
    </citation>
    <scope>NUCLEOTIDE SEQUENCE [LARGE SCALE GENOMIC DNA]</scope>
    <source>
        <strain evidence="2">CG17_big_fil_post_rev_8_21_14_2_50_48_46</strain>
    </source>
</reference>
<sequence length="154" mass="16767">MLESVKKRFETSTGPDGQKWAANKESTLLKMLSQTKGNFKIKTVTSKSGSKREIKVGGLRKKGQERVSGKKPLIGDSKALSGTINYRATSDSLKVGSNMIYSRVQHFGAGKGAFGATRRGAPIPWGSIPGRPYLGFSDEDRSIILETVEKYLKA</sequence>
<dbReference type="AlphaFoldDB" id="A0A2M7G5Y4"/>
<gene>
    <name evidence="2" type="ORF">COW36_09070</name>
</gene>
<dbReference type="EMBL" id="PFFQ01000024">
    <property type="protein sequence ID" value="PIW17375.1"/>
    <property type="molecule type" value="Genomic_DNA"/>
</dbReference>
<feature type="region of interest" description="Disordered" evidence="1">
    <location>
        <begin position="1"/>
        <end position="20"/>
    </location>
</feature>
<dbReference type="Proteomes" id="UP000231019">
    <property type="component" value="Unassembled WGS sequence"/>
</dbReference>
<comment type="caution">
    <text evidence="2">The sequence shown here is derived from an EMBL/GenBank/DDBJ whole genome shotgun (WGS) entry which is preliminary data.</text>
</comment>
<dbReference type="Pfam" id="PF05069">
    <property type="entry name" value="Phage_tail_S"/>
    <property type="match status" value="1"/>
</dbReference>
<proteinExistence type="predicted"/>
<feature type="compositionally biased region" description="Basic and acidic residues" evidence="1">
    <location>
        <begin position="1"/>
        <end position="10"/>
    </location>
</feature>
<evidence type="ECO:0000313" key="2">
    <source>
        <dbReference type="EMBL" id="PIW17375.1"/>
    </source>
</evidence>
<dbReference type="InterPro" id="IPR006522">
    <property type="entry name" value="Phage_virion_morphogenesis"/>
</dbReference>